<dbReference type="CDD" id="cd00590">
    <property type="entry name" value="RRM_SF"/>
    <property type="match status" value="1"/>
</dbReference>
<evidence type="ECO:0000313" key="2">
    <source>
        <dbReference type="EMBL" id="CAD9121551.1"/>
    </source>
</evidence>
<dbReference type="InterPro" id="IPR012677">
    <property type="entry name" value="Nucleotide-bd_a/b_plait_sf"/>
</dbReference>
<gene>
    <name evidence="2" type="ORF">ACAT0790_LOCUS17517</name>
</gene>
<name>A0A7S1M4M4_ALECA</name>
<protein>
    <recommendedName>
        <fullName evidence="3">RRM domain-containing protein</fullName>
    </recommendedName>
</protein>
<evidence type="ECO:0000256" key="1">
    <source>
        <dbReference type="SAM" id="MobiDB-lite"/>
    </source>
</evidence>
<feature type="compositionally biased region" description="Basic residues" evidence="1">
    <location>
        <begin position="118"/>
        <end position="169"/>
    </location>
</feature>
<dbReference type="EMBL" id="HBGE01029181">
    <property type="protein sequence ID" value="CAD9121551.1"/>
    <property type="molecule type" value="Transcribed_RNA"/>
</dbReference>
<proteinExistence type="predicted"/>
<organism evidence="2">
    <name type="scientific">Alexandrium catenella</name>
    <name type="common">Red tide dinoflagellate</name>
    <name type="synonym">Gonyaulax catenella</name>
    <dbReference type="NCBI Taxonomy" id="2925"/>
    <lineage>
        <taxon>Eukaryota</taxon>
        <taxon>Sar</taxon>
        <taxon>Alveolata</taxon>
        <taxon>Dinophyceae</taxon>
        <taxon>Gonyaulacales</taxon>
        <taxon>Pyrocystaceae</taxon>
        <taxon>Alexandrium</taxon>
    </lineage>
</organism>
<sequence length="252" mass="28818">MAGRTIHIVEGMKMYTARWSLKMELEVFGKIDVCHMGDRFNQKEHPAWVKFNSREGAQKAMDAMAQGRVMCNGEVIRGEWRSEVAAPAPVGDILDAPELNLTSRDLYGPDGGRDRDRRRARSRSRRSRRRSRSRRSRRGNRSRSRRGNRSRSRRGNRSRSRRSRSRRSRSKGERKDKKTPMLAVEDESEVALKAENGACPLGHGLVPVIAVEENAVKCDICDREQSGDLNMLRCKHCAYHLCKKCVELKVLA</sequence>
<accession>A0A7S1M4M4</accession>
<evidence type="ECO:0008006" key="3">
    <source>
        <dbReference type="Google" id="ProtNLM"/>
    </source>
</evidence>
<feature type="region of interest" description="Disordered" evidence="1">
    <location>
        <begin position="102"/>
        <end position="181"/>
    </location>
</feature>
<dbReference type="AlphaFoldDB" id="A0A7S1M4M4"/>
<dbReference type="Gene3D" id="3.30.70.330">
    <property type="match status" value="1"/>
</dbReference>
<feature type="compositionally biased region" description="Basic and acidic residues" evidence="1">
    <location>
        <begin position="170"/>
        <end position="179"/>
    </location>
</feature>
<reference evidence="2" key="1">
    <citation type="submission" date="2021-01" db="EMBL/GenBank/DDBJ databases">
        <authorList>
            <person name="Corre E."/>
            <person name="Pelletier E."/>
            <person name="Niang G."/>
            <person name="Scheremetjew M."/>
            <person name="Finn R."/>
            <person name="Kale V."/>
            <person name="Holt S."/>
            <person name="Cochrane G."/>
            <person name="Meng A."/>
            <person name="Brown T."/>
            <person name="Cohen L."/>
        </authorList>
    </citation>
    <scope>NUCLEOTIDE SEQUENCE</scope>
    <source>
        <strain evidence="2">OF101</strain>
    </source>
</reference>